<keyword evidence="3" id="KW-0653">Protein transport</keyword>
<dbReference type="STRING" id="137246.A0A401T7H9"/>
<comment type="caution">
    <text evidence="6">The sequence shown here is derived from an EMBL/GenBank/DDBJ whole genome shotgun (WGS) entry which is preliminary data.</text>
</comment>
<dbReference type="InterPro" id="IPR050431">
    <property type="entry name" value="Adaptor_comp_med_subunit"/>
</dbReference>
<dbReference type="GO" id="GO:0016192">
    <property type="term" value="P:vesicle-mediated transport"/>
    <property type="evidence" value="ECO:0007669"/>
    <property type="project" value="InterPro"/>
</dbReference>
<dbReference type="GO" id="GO:0030131">
    <property type="term" value="C:clathrin adaptor complex"/>
    <property type="evidence" value="ECO:0007669"/>
    <property type="project" value="InterPro"/>
</dbReference>
<dbReference type="Gene3D" id="2.60.40.1170">
    <property type="entry name" value="Mu homology domain, subdomain B"/>
    <property type="match status" value="2"/>
</dbReference>
<dbReference type="AlphaFoldDB" id="A0A401T7H9"/>
<dbReference type="GO" id="GO:0012505">
    <property type="term" value="C:endomembrane system"/>
    <property type="evidence" value="ECO:0007669"/>
    <property type="project" value="UniProtKB-SubCell"/>
</dbReference>
<dbReference type="Proteomes" id="UP000287033">
    <property type="component" value="Unassembled WGS sequence"/>
</dbReference>
<dbReference type="OMA" id="NADFNES"/>
<keyword evidence="7" id="KW-1185">Reference proteome</keyword>
<protein>
    <recommendedName>
        <fullName evidence="5">MHD domain-containing protein</fullName>
    </recommendedName>
</protein>
<evidence type="ECO:0000256" key="3">
    <source>
        <dbReference type="ARBA" id="ARBA00022927"/>
    </source>
</evidence>
<proteinExistence type="predicted"/>
<dbReference type="InterPro" id="IPR001392">
    <property type="entry name" value="Clathrin_mu"/>
</dbReference>
<keyword evidence="4" id="KW-0472">Membrane</keyword>
<dbReference type="Pfam" id="PF00928">
    <property type="entry name" value="Adap_comp_sub"/>
    <property type="match status" value="1"/>
</dbReference>
<dbReference type="PRINTS" id="PR00314">
    <property type="entry name" value="CLATHRINADPT"/>
</dbReference>
<feature type="domain" description="MHD" evidence="5">
    <location>
        <begin position="8"/>
        <end position="267"/>
    </location>
</feature>
<dbReference type="OrthoDB" id="10259133at2759"/>
<evidence type="ECO:0000256" key="4">
    <source>
        <dbReference type="ARBA" id="ARBA00023136"/>
    </source>
</evidence>
<dbReference type="EMBL" id="BEZZ01001217">
    <property type="protein sequence ID" value="GCC38599.1"/>
    <property type="molecule type" value="Genomic_DNA"/>
</dbReference>
<dbReference type="SUPFAM" id="SSF49447">
    <property type="entry name" value="Second domain of Mu2 adaptin subunit (ap50) of ap2 adaptor"/>
    <property type="match status" value="1"/>
</dbReference>
<evidence type="ECO:0000256" key="1">
    <source>
        <dbReference type="ARBA" id="ARBA00004308"/>
    </source>
</evidence>
<dbReference type="PROSITE" id="PS51072">
    <property type="entry name" value="MHD"/>
    <property type="match status" value="1"/>
</dbReference>
<evidence type="ECO:0000313" key="6">
    <source>
        <dbReference type="EMBL" id="GCC38599.1"/>
    </source>
</evidence>
<comment type="subcellular location">
    <subcellularLocation>
        <location evidence="1">Endomembrane system</location>
    </subcellularLocation>
</comment>
<gene>
    <name evidence="6" type="ORF">chiPu_0017114</name>
</gene>
<dbReference type="InterPro" id="IPR036168">
    <property type="entry name" value="AP2_Mu_C_sf"/>
</dbReference>
<dbReference type="GO" id="GO:0006886">
    <property type="term" value="P:intracellular protein transport"/>
    <property type="evidence" value="ECO:0007669"/>
    <property type="project" value="InterPro"/>
</dbReference>
<sequence>MRTEEGLKTEIFVDVIERLTVVIGANGSLMRADVQGEVRMKCFLPSSTEIRMGLNEEFSIGKADIRGYAAAVKVDECSFHQSVNLDEFESDRILRVVPPQGELTVMQYSLSDDLPVSLPFRLFPTVDKDTDSNRLMVYLKLRCDLSPKSQALNVTVHLPVPKGTTSLSQELSSPDQRAELDSVTRSVHWTIPRFHGGSQLSALFKLEVPGLSASSLLELGPVCMQFELPMSTCSGLQVRFLRVSSTHPPLPHRWVRYVTHSDSYVIRL</sequence>
<accession>A0A401T7H9</accession>
<evidence type="ECO:0000259" key="5">
    <source>
        <dbReference type="PROSITE" id="PS51072"/>
    </source>
</evidence>
<keyword evidence="2" id="KW-0813">Transport</keyword>
<organism evidence="6 7">
    <name type="scientific">Chiloscyllium punctatum</name>
    <name type="common">Brownbanded bambooshark</name>
    <name type="synonym">Hemiscyllium punctatum</name>
    <dbReference type="NCBI Taxonomy" id="137246"/>
    <lineage>
        <taxon>Eukaryota</taxon>
        <taxon>Metazoa</taxon>
        <taxon>Chordata</taxon>
        <taxon>Craniata</taxon>
        <taxon>Vertebrata</taxon>
        <taxon>Chondrichthyes</taxon>
        <taxon>Elasmobranchii</taxon>
        <taxon>Galeomorphii</taxon>
        <taxon>Galeoidea</taxon>
        <taxon>Orectolobiformes</taxon>
        <taxon>Hemiscylliidae</taxon>
        <taxon>Chiloscyllium</taxon>
    </lineage>
</organism>
<dbReference type="InterPro" id="IPR028565">
    <property type="entry name" value="MHD"/>
</dbReference>
<reference evidence="6 7" key="1">
    <citation type="journal article" date="2018" name="Nat. Ecol. Evol.">
        <title>Shark genomes provide insights into elasmobranch evolution and the origin of vertebrates.</title>
        <authorList>
            <person name="Hara Y"/>
            <person name="Yamaguchi K"/>
            <person name="Onimaru K"/>
            <person name="Kadota M"/>
            <person name="Koyanagi M"/>
            <person name="Keeley SD"/>
            <person name="Tatsumi K"/>
            <person name="Tanaka K"/>
            <person name="Motone F"/>
            <person name="Kageyama Y"/>
            <person name="Nozu R"/>
            <person name="Adachi N"/>
            <person name="Nishimura O"/>
            <person name="Nakagawa R"/>
            <person name="Tanegashima C"/>
            <person name="Kiyatake I"/>
            <person name="Matsumoto R"/>
            <person name="Murakumo K"/>
            <person name="Nishida K"/>
            <person name="Terakita A"/>
            <person name="Kuratani S"/>
            <person name="Sato K"/>
            <person name="Hyodo S Kuraku.S."/>
        </authorList>
    </citation>
    <scope>NUCLEOTIDE SEQUENCE [LARGE SCALE GENOMIC DNA]</scope>
</reference>
<dbReference type="CDD" id="cd09253">
    <property type="entry name" value="AP-4_Mu4_Cterm"/>
    <property type="match status" value="1"/>
</dbReference>
<evidence type="ECO:0000313" key="7">
    <source>
        <dbReference type="Proteomes" id="UP000287033"/>
    </source>
</evidence>
<name>A0A401T7H9_CHIPU</name>
<evidence type="ECO:0000256" key="2">
    <source>
        <dbReference type="ARBA" id="ARBA00022448"/>
    </source>
</evidence>
<dbReference type="PANTHER" id="PTHR10529">
    <property type="entry name" value="AP COMPLEX SUBUNIT MU"/>
    <property type="match status" value="1"/>
</dbReference>